<gene>
    <name evidence="1" type="ORF">PCOR1329_LOCUS18472</name>
</gene>
<organism evidence="1 2">
    <name type="scientific">Prorocentrum cordatum</name>
    <dbReference type="NCBI Taxonomy" id="2364126"/>
    <lineage>
        <taxon>Eukaryota</taxon>
        <taxon>Sar</taxon>
        <taxon>Alveolata</taxon>
        <taxon>Dinophyceae</taxon>
        <taxon>Prorocentrales</taxon>
        <taxon>Prorocentraceae</taxon>
        <taxon>Prorocentrum</taxon>
    </lineage>
</organism>
<protein>
    <recommendedName>
        <fullName evidence="3">Ubiquitinyl hydrolase 1</fullName>
    </recommendedName>
</protein>
<sequence>MKPGLHILINIPRGERDEKVLLRVEADARRLGRQCAEIYFQALNVTGYWANVKQAGGYHYSASLSRAEVPEWVAFNDVELKVVRGHTHSGVAYLNVFVKHLGRAGFPVGGLLGEDDHEYVTTPPDGCAKRTEHGPSSLFNCMGLWALHHLLLPSPDGVASPLL</sequence>
<comment type="caution">
    <text evidence="1">The sequence shown here is derived from an EMBL/GenBank/DDBJ whole genome shotgun (WGS) entry which is preliminary data.</text>
</comment>
<dbReference type="EMBL" id="CAUYUJ010005803">
    <property type="protein sequence ID" value="CAK0815038.1"/>
    <property type="molecule type" value="Genomic_DNA"/>
</dbReference>
<evidence type="ECO:0000313" key="1">
    <source>
        <dbReference type="EMBL" id="CAK0815038.1"/>
    </source>
</evidence>
<reference evidence="1" key="1">
    <citation type="submission" date="2023-10" db="EMBL/GenBank/DDBJ databases">
        <authorList>
            <person name="Chen Y."/>
            <person name="Shah S."/>
            <person name="Dougan E. K."/>
            <person name="Thang M."/>
            <person name="Chan C."/>
        </authorList>
    </citation>
    <scope>NUCLEOTIDE SEQUENCE [LARGE SCALE GENOMIC DNA]</scope>
</reference>
<evidence type="ECO:0000313" key="2">
    <source>
        <dbReference type="Proteomes" id="UP001189429"/>
    </source>
</evidence>
<proteinExistence type="predicted"/>
<dbReference type="Proteomes" id="UP001189429">
    <property type="component" value="Unassembled WGS sequence"/>
</dbReference>
<accession>A0ABN9RAL8</accession>
<evidence type="ECO:0008006" key="3">
    <source>
        <dbReference type="Google" id="ProtNLM"/>
    </source>
</evidence>
<keyword evidence="2" id="KW-1185">Reference proteome</keyword>
<name>A0ABN9RAL8_9DINO</name>